<evidence type="ECO:0000256" key="4">
    <source>
        <dbReference type="ARBA" id="ARBA00022640"/>
    </source>
</evidence>
<proteinExistence type="inferred from homology"/>
<comment type="function">
    <text evidence="1">Probable ATPase of unknown function. Its presence in a non-photosynthetic plant (Epifagus virginiana) and experiments in tobacco indicate that it has an essential function which is probably not related to photosynthesis.</text>
</comment>
<feature type="non-terminal residue" evidence="7">
    <location>
        <position position="135"/>
    </location>
</feature>
<evidence type="ECO:0000256" key="5">
    <source>
        <dbReference type="ARBA" id="ARBA00022741"/>
    </source>
</evidence>
<evidence type="ECO:0000256" key="6">
    <source>
        <dbReference type="ARBA" id="ARBA00022840"/>
    </source>
</evidence>
<protein>
    <recommendedName>
        <fullName evidence="9">ATPase AAA-type core domain-containing protein</fullName>
    </recommendedName>
</protein>
<comment type="similarity">
    <text evidence="3">Belongs to the Ycf2 family.</text>
</comment>
<dbReference type="Proteomes" id="UP000593561">
    <property type="component" value="Unassembled WGS sequence"/>
</dbReference>
<dbReference type="EMBL" id="JABFAC010000011">
    <property type="protein sequence ID" value="MBA0628637.1"/>
    <property type="molecule type" value="Genomic_DNA"/>
</dbReference>
<name>A0A7J8SRB0_GOSDV</name>
<dbReference type="GO" id="GO:0005524">
    <property type="term" value="F:ATP binding"/>
    <property type="evidence" value="ECO:0007669"/>
    <property type="project" value="UniProtKB-KW"/>
</dbReference>
<evidence type="ECO:0000256" key="3">
    <source>
        <dbReference type="ARBA" id="ARBA00009361"/>
    </source>
</evidence>
<evidence type="ECO:0000256" key="1">
    <source>
        <dbReference type="ARBA" id="ARBA00002329"/>
    </source>
</evidence>
<keyword evidence="6" id="KW-0067">ATP-binding</keyword>
<evidence type="ECO:0008006" key="9">
    <source>
        <dbReference type="Google" id="ProtNLM"/>
    </source>
</evidence>
<evidence type="ECO:0000313" key="7">
    <source>
        <dbReference type="EMBL" id="MBA0628637.1"/>
    </source>
</evidence>
<accession>A0A7J8SRB0</accession>
<gene>
    <name evidence="7" type="ORF">Godav_023332</name>
</gene>
<evidence type="ECO:0000313" key="8">
    <source>
        <dbReference type="Proteomes" id="UP000593561"/>
    </source>
</evidence>
<dbReference type="PANTHER" id="PTHR33078:SF100">
    <property type="entry name" value="PROTEIN YCF2"/>
    <property type="match status" value="1"/>
</dbReference>
<comment type="subcellular location">
    <subcellularLocation>
        <location evidence="2">Plastid</location>
    </subcellularLocation>
</comment>
<dbReference type="PANTHER" id="PTHR33078">
    <property type="entry name" value="PROTEIN YCF2-RELATED"/>
    <property type="match status" value="1"/>
</dbReference>
<dbReference type="AlphaFoldDB" id="A0A7J8SRB0"/>
<keyword evidence="5" id="KW-0547">Nucleotide-binding</keyword>
<comment type="caution">
    <text evidence="7">The sequence shown here is derived from an EMBL/GenBank/DDBJ whole genome shotgun (WGS) entry which is preliminary data.</text>
</comment>
<dbReference type="GO" id="GO:0009536">
    <property type="term" value="C:plastid"/>
    <property type="evidence" value="ECO:0007669"/>
    <property type="project" value="UniProtKB-SubCell"/>
</dbReference>
<reference evidence="7 8" key="1">
    <citation type="journal article" date="2019" name="Genome Biol. Evol.">
        <title>Insights into the evolution of the New World diploid cottons (Gossypium, subgenus Houzingenia) based on genome sequencing.</title>
        <authorList>
            <person name="Grover C.E."/>
            <person name="Arick M.A. 2nd"/>
            <person name="Thrash A."/>
            <person name="Conover J.L."/>
            <person name="Sanders W.S."/>
            <person name="Peterson D.G."/>
            <person name="Frelichowski J.E."/>
            <person name="Scheffler J.A."/>
            <person name="Scheffler B.E."/>
            <person name="Wendel J.F."/>
        </authorList>
    </citation>
    <scope>NUCLEOTIDE SEQUENCE [LARGE SCALE GENOMIC DNA]</scope>
    <source>
        <strain evidence="7">27</strain>
        <tissue evidence="7">Leaf</tissue>
    </source>
</reference>
<sequence>MNYELNTSCLAKRRIFFAHYQTITYSQTSCGDNSFHFPYRGKPFSLRLALFPSRGIFVIGFIGTGQSYLFKYLATNSYVPFITVFLNKFLDNKLKGFLINDINIDDSNAIDRDLDIELELLTMMNALTMDMISEI</sequence>
<organism evidence="7 8">
    <name type="scientific">Gossypium davidsonii</name>
    <name type="common">Davidson's cotton</name>
    <name type="synonym">Gossypium klotzschianum subsp. davidsonii</name>
    <dbReference type="NCBI Taxonomy" id="34287"/>
    <lineage>
        <taxon>Eukaryota</taxon>
        <taxon>Viridiplantae</taxon>
        <taxon>Streptophyta</taxon>
        <taxon>Embryophyta</taxon>
        <taxon>Tracheophyta</taxon>
        <taxon>Spermatophyta</taxon>
        <taxon>Magnoliopsida</taxon>
        <taxon>eudicotyledons</taxon>
        <taxon>Gunneridae</taxon>
        <taxon>Pentapetalae</taxon>
        <taxon>rosids</taxon>
        <taxon>malvids</taxon>
        <taxon>Malvales</taxon>
        <taxon>Malvaceae</taxon>
        <taxon>Malvoideae</taxon>
        <taxon>Gossypium</taxon>
    </lineage>
</organism>
<evidence type="ECO:0000256" key="2">
    <source>
        <dbReference type="ARBA" id="ARBA00004474"/>
    </source>
</evidence>
<keyword evidence="8" id="KW-1185">Reference proteome</keyword>
<keyword evidence="4" id="KW-0934">Plastid</keyword>